<evidence type="ECO:0000256" key="1">
    <source>
        <dbReference type="SAM" id="MobiDB-lite"/>
    </source>
</evidence>
<feature type="compositionally biased region" description="Polar residues" evidence="1">
    <location>
        <begin position="1470"/>
        <end position="1479"/>
    </location>
</feature>
<dbReference type="EMBL" id="CP031385">
    <property type="protein sequence ID" value="QPG95067.1"/>
    <property type="molecule type" value="Genomic_DNA"/>
</dbReference>
<dbReference type="Pfam" id="PF19050">
    <property type="entry name" value="PhoD_2"/>
    <property type="match status" value="1"/>
</dbReference>
<reference evidence="3 4" key="1">
    <citation type="journal article" date="2018" name="PLoS Genet.">
        <title>Repeat elements organise 3D genome structure and mediate transcription in the filamentous fungus Epichloe festucae.</title>
        <authorList>
            <person name="Winter D.J."/>
            <person name="Ganley A.R.D."/>
            <person name="Young C.A."/>
            <person name="Liachko I."/>
            <person name="Schardl C.L."/>
            <person name="Dupont P.Y."/>
            <person name="Berry D."/>
            <person name="Ram A."/>
            <person name="Scott B."/>
            <person name="Cox M.P."/>
        </authorList>
    </citation>
    <scope>NUCLEOTIDE SEQUENCE [LARGE SCALE GENOMIC DNA]</scope>
    <source>
        <strain evidence="3 4">Fl1</strain>
    </source>
</reference>
<feature type="compositionally biased region" description="Basic and acidic residues" evidence="1">
    <location>
        <begin position="315"/>
        <end position="326"/>
    </location>
</feature>
<feature type="region of interest" description="Disordered" evidence="1">
    <location>
        <begin position="1328"/>
        <end position="1497"/>
    </location>
</feature>
<feature type="compositionally biased region" description="Basic and acidic residues" evidence="1">
    <location>
        <begin position="431"/>
        <end position="449"/>
    </location>
</feature>
<dbReference type="OrthoDB" id="9999821at2759"/>
<dbReference type="InterPro" id="IPR038607">
    <property type="entry name" value="PhoD-like_sf"/>
</dbReference>
<dbReference type="Proteomes" id="UP000594364">
    <property type="component" value="Chromosome 1"/>
</dbReference>
<evidence type="ECO:0000313" key="3">
    <source>
        <dbReference type="EMBL" id="QPG95067.1"/>
    </source>
</evidence>
<dbReference type="GO" id="GO:0016020">
    <property type="term" value="C:membrane"/>
    <property type="evidence" value="ECO:0007669"/>
    <property type="project" value="TreeGrafter"/>
</dbReference>
<feature type="compositionally biased region" description="Polar residues" evidence="1">
    <location>
        <begin position="52"/>
        <end position="80"/>
    </location>
</feature>
<dbReference type="InterPro" id="IPR018946">
    <property type="entry name" value="PhoD-like_MPP"/>
</dbReference>
<dbReference type="Gene3D" id="3.60.21.70">
    <property type="entry name" value="PhoD-like phosphatase"/>
    <property type="match status" value="1"/>
</dbReference>
<sequence length="1664" mass="185174">MAAQQRHQWAQLPDWQGLGDEYDELYTYQAHDYGGSVSPSLDAQPPRRSRSNRASIQTSNTDALTESTFSPHSPTASSFVGATHGLAPRPPSYQHPIFSTTYAHAGAGAGAGAGGGHATASLVAVAAPPSCSSSPFGATYSPQEPVLELSSRAMPRRRQKYPSAERYHEEAFESTAATPPAAPDAPPVPPVSYRQPHSHHPALPYNYRQHQFLPSVQLVEDGEMDPESHYTTRRQEHSDLAAHHTHDVTDRKGIVATHNPSQDVATGSPRRDSLHGPSERRKKFANDRSPLQRLELTLDSMTKEEKRARVQAAEQRARERAARRAAEASAIPPGDVHSPNRHSQHQTYRPTPITQFPTAFKREPSPQQSERREQPYLQNQTQHHPRSQQNVLRPSVVERSHAAASPPALLRPEDDEELEQPRSNLPKRNLSFRERAARNEQEPQVKDRSPTGQPAAFFTGGDTTGGLSLARNGSNELRKNPPDRLSPQRAQSTRENAGAGGSRSPGTRQPHILAIGKDNEVPPVPASEQPTRGIQRRATEPVHKREYGSDEEYVPRQMHGKIPNSAVRSPNREFGDVAAARRRLERQDSDHSMSMESAPQHRVSRMIFRPPESLRPGEGLYKSPVWLDEYEKATVGSLGGNLLDLTESQPLGQRADKGKAWWEGGGRNKNTSYSSRPRKAEAFDGEYDDTNAPTRFKPPLYLKCGPLLRYSGIRQEKISARAQTNSVASDREIWRGSVMIVTQDAASSYDIAPMLRLFMQDIGLLPPPPHHVNGDLPAEYVDPIAGHPKLGRRGETLYVRPVEHLEEAKDLSLDETDQGLFERLRSPSDAGLPPNSATELPQSFAGRQKRIETDGEKLQRYKDVRGFRLHAERGCTFWRFNIEVELREKQQRIAYRINRGPCMAFWVPARANAMNMMFHSCNGFSASVNPDDLSGPDPMWRDVLNNHQSQPFHVMIGGGDQIYNDSVAHKCELFEEWLDTRNPQHKHGAAFTAEMQDEMEEFYLGRYSSQIPMVNMYDDHDIFDGYGSYPEHYMKSPVFTGLGAVAFKYYMLFQQQAVLTETENTEPSWILGVEPGPYIKELSRSVYVSMGGKVALLAVDCRTERTEHEVINDKTWEKIMNRLYAEVRRGQVEHLLVLLGVPIAYPRLVWLENILTSRFMGPVKAMGRTGMLGKALNNIDGGVEVLDDLNDHWTAKNHKQERSIVIEDLQDLAIDKSLRVTMLSGDVHLAAIGQFYSNPKLGVAKHKDPRYMVNVISSAIANTPPSNMLADVLNKRNKVHHFDDKTDESMVPLFQHGVDGKARNNKHLLPHRNWCSIRLWSPGMTPPPTPPLSAYDRSPSPPSVMNGNSGRGGGLFRRLSLGGGGGGGGGGGAGGRSTPSRFDGSRTSVRGSKPPVSGGVGGLFRSLSRRNSSDAPRPARLTRTLSLGSGESKKKGLFNFGRREVNARPDDGGINGRWGEDSEEGDCFTASHQSYSTGPSGLRGGGTYEYNEFSEDDESHFTARSPQRAQTLGNQPARVDRYDADKDPMVRPRPFHRTPTGLSVKQMRKAEQFQVDVEGGLDICLNVEVNAKDPAGITVPYRLLVPRLHYEYNPADDELQQPTQSKSQQPSGFKRFLSFRKRPEIPKPQSRQQAEYDEATDNDEDYPSDASSDIVPRRETRAAG</sequence>
<feature type="compositionally biased region" description="Basic and acidic residues" evidence="1">
    <location>
        <begin position="269"/>
        <end position="279"/>
    </location>
</feature>
<feature type="region of interest" description="Disordered" evidence="1">
    <location>
        <begin position="250"/>
        <end position="551"/>
    </location>
</feature>
<feature type="compositionally biased region" description="Acidic residues" evidence="1">
    <location>
        <begin position="1635"/>
        <end position="1647"/>
    </location>
</feature>
<feature type="compositionally biased region" description="Basic and acidic residues" evidence="1">
    <location>
        <begin position="360"/>
        <end position="374"/>
    </location>
</feature>
<feature type="compositionally biased region" description="Polar residues" evidence="1">
    <location>
        <begin position="345"/>
        <end position="357"/>
    </location>
</feature>
<feature type="compositionally biased region" description="Pro residues" evidence="1">
    <location>
        <begin position="180"/>
        <end position="190"/>
    </location>
</feature>
<feature type="compositionally biased region" description="Basic and acidic residues" evidence="1">
    <location>
        <begin position="537"/>
        <end position="548"/>
    </location>
</feature>
<feature type="compositionally biased region" description="Low complexity" evidence="1">
    <location>
        <begin position="1388"/>
        <end position="1397"/>
    </location>
</feature>
<dbReference type="PANTHER" id="PTHR46689:SF1">
    <property type="entry name" value="PHOD-LIKE PHOSPHATASE DOMAIN-CONTAINING PROTEIN"/>
    <property type="match status" value="1"/>
</dbReference>
<name>A0A7S9KMM2_EPIFF</name>
<evidence type="ECO:0000259" key="2">
    <source>
        <dbReference type="Pfam" id="PF19050"/>
    </source>
</evidence>
<feature type="domain" description="PhoD-like phosphatase" evidence="2">
    <location>
        <begin position="905"/>
        <end position="1155"/>
    </location>
</feature>
<accession>A0A7S9KMM2</accession>
<feature type="region of interest" description="Disordered" evidence="1">
    <location>
        <begin position="164"/>
        <end position="198"/>
    </location>
</feature>
<feature type="region of interest" description="Disordered" evidence="1">
    <location>
        <begin position="33"/>
        <end position="92"/>
    </location>
</feature>
<keyword evidence="4" id="KW-1185">Reference proteome</keyword>
<dbReference type="InterPro" id="IPR043904">
    <property type="entry name" value="PhoD_2-like"/>
</dbReference>
<protein>
    <recommendedName>
        <fullName evidence="2">PhoD-like phosphatase domain-containing protein</fullName>
    </recommendedName>
</protein>
<feature type="compositionally biased region" description="Polar residues" evidence="1">
    <location>
        <begin position="376"/>
        <end position="392"/>
    </location>
</feature>
<feature type="region of interest" description="Disordered" evidence="1">
    <location>
        <begin position="1596"/>
        <end position="1664"/>
    </location>
</feature>
<dbReference type="CDD" id="cd07389">
    <property type="entry name" value="MPP_PhoD"/>
    <property type="match status" value="1"/>
</dbReference>
<feature type="compositionally biased region" description="Gly residues" evidence="1">
    <location>
        <begin position="1349"/>
        <end position="1375"/>
    </location>
</feature>
<dbReference type="PANTHER" id="PTHR46689">
    <property type="entry name" value="MEMBRANE PROTEIN, PUTATIVE-RELATED"/>
    <property type="match status" value="1"/>
</dbReference>
<feature type="compositionally biased region" description="Low complexity" evidence="1">
    <location>
        <begin position="1600"/>
        <end position="1611"/>
    </location>
</feature>
<evidence type="ECO:0000313" key="4">
    <source>
        <dbReference type="Proteomes" id="UP000594364"/>
    </source>
</evidence>
<feature type="compositionally biased region" description="Basic and acidic residues" evidence="1">
    <location>
        <begin position="1655"/>
        <end position="1664"/>
    </location>
</feature>
<feature type="compositionally biased region" description="Basic and acidic residues" evidence="1">
    <location>
        <begin position="1441"/>
        <end position="1451"/>
    </location>
</feature>
<organism evidence="3 4">
    <name type="scientific">Epichloe festucae (strain Fl1)</name>
    <dbReference type="NCBI Taxonomy" id="877507"/>
    <lineage>
        <taxon>Eukaryota</taxon>
        <taxon>Fungi</taxon>
        <taxon>Dikarya</taxon>
        <taxon>Ascomycota</taxon>
        <taxon>Pezizomycotina</taxon>
        <taxon>Sordariomycetes</taxon>
        <taxon>Hypocreomycetidae</taxon>
        <taxon>Hypocreales</taxon>
        <taxon>Clavicipitaceae</taxon>
        <taxon>Epichloe</taxon>
    </lineage>
</organism>
<gene>
    <name evidence="3" type="ORF">C2857_007569</name>
</gene>
<proteinExistence type="predicted"/>